<dbReference type="Proteomes" id="UP000317093">
    <property type="component" value="Chromosome"/>
</dbReference>
<evidence type="ECO:0000313" key="2">
    <source>
        <dbReference type="Proteomes" id="UP000317093"/>
    </source>
</evidence>
<name>A0A518B7I0_9BACT</name>
<evidence type="ECO:0000313" key="1">
    <source>
        <dbReference type="EMBL" id="QDU62935.1"/>
    </source>
</evidence>
<dbReference type="AlphaFoldDB" id="A0A518B7I0"/>
<accession>A0A518B7I0</accession>
<organism evidence="1 2">
    <name type="scientific">Kolteria novifilia</name>
    <dbReference type="NCBI Taxonomy" id="2527975"/>
    <lineage>
        <taxon>Bacteria</taxon>
        <taxon>Pseudomonadati</taxon>
        <taxon>Planctomycetota</taxon>
        <taxon>Planctomycetia</taxon>
        <taxon>Kolteriales</taxon>
        <taxon>Kolteriaceae</taxon>
        <taxon>Kolteria</taxon>
    </lineage>
</organism>
<dbReference type="RefSeq" id="WP_145260026.1">
    <property type="nucleotide sequence ID" value="NZ_CP036279.1"/>
</dbReference>
<keyword evidence="2" id="KW-1185">Reference proteome</keyword>
<proteinExistence type="predicted"/>
<reference evidence="1 2" key="1">
    <citation type="submission" date="2019-02" db="EMBL/GenBank/DDBJ databases">
        <title>Deep-cultivation of Planctomycetes and their phenomic and genomic characterization uncovers novel biology.</title>
        <authorList>
            <person name="Wiegand S."/>
            <person name="Jogler M."/>
            <person name="Boedeker C."/>
            <person name="Pinto D."/>
            <person name="Vollmers J."/>
            <person name="Rivas-Marin E."/>
            <person name="Kohn T."/>
            <person name="Peeters S.H."/>
            <person name="Heuer A."/>
            <person name="Rast P."/>
            <person name="Oberbeckmann S."/>
            <person name="Bunk B."/>
            <person name="Jeske O."/>
            <person name="Meyerdierks A."/>
            <person name="Storesund J.E."/>
            <person name="Kallscheuer N."/>
            <person name="Luecker S."/>
            <person name="Lage O.M."/>
            <person name="Pohl T."/>
            <person name="Merkel B.J."/>
            <person name="Hornburger P."/>
            <person name="Mueller R.-W."/>
            <person name="Bruemmer F."/>
            <person name="Labrenz M."/>
            <person name="Spormann A.M."/>
            <person name="Op den Camp H."/>
            <person name="Overmann J."/>
            <person name="Amann R."/>
            <person name="Jetten M.S.M."/>
            <person name="Mascher T."/>
            <person name="Medema M.H."/>
            <person name="Devos D.P."/>
            <person name="Kaster A.-K."/>
            <person name="Ovreas L."/>
            <person name="Rohde M."/>
            <person name="Galperin M.Y."/>
            <person name="Jogler C."/>
        </authorList>
    </citation>
    <scope>NUCLEOTIDE SEQUENCE [LARGE SCALE GENOMIC DNA]</scope>
    <source>
        <strain evidence="1 2">Pan216</strain>
    </source>
</reference>
<gene>
    <name evidence="1" type="ORF">Pan216_38090</name>
</gene>
<protein>
    <submittedName>
        <fullName evidence="1">Uncharacterized protein</fullName>
    </submittedName>
</protein>
<dbReference type="OrthoDB" id="9924650at2"/>
<dbReference type="EMBL" id="CP036279">
    <property type="protein sequence ID" value="QDU62935.1"/>
    <property type="molecule type" value="Genomic_DNA"/>
</dbReference>
<sequence>MSLQGREWESDWSEFVNRVSRDFGDGLSGSEVSRIYGNSEVEWTGKVTDTELDNEYNPSIQMEMPSTAVELADGRQITVDFLNLCVEEEDVESWRSVEPGNVIKFKTTLPEGNGPFPGLRWAELDSKRGYIEILTSRSELVEIIDQASR</sequence>
<dbReference type="KEGG" id="knv:Pan216_38090"/>